<protein>
    <recommendedName>
        <fullName evidence="3">Transcriptional regulator, AbiEi antitoxin, Type IV TA system</fullName>
    </recommendedName>
</protein>
<evidence type="ECO:0000313" key="1">
    <source>
        <dbReference type="EMBL" id="VDR39580.1"/>
    </source>
</evidence>
<dbReference type="RefSeq" id="WP_126196656.1">
    <property type="nucleotide sequence ID" value="NZ_CP085954.1"/>
</dbReference>
<dbReference type="Proteomes" id="UP000271626">
    <property type="component" value="Chromosome"/>
</dbReference>
<accession>A0A3P8MBM4</accession>
<dbReference type="EMBL" id="LR131273">
    <property type="protein sequence ID" value="VDR39580.1"/>
    <property type="molecule type" value="Genomic_DNA"/>
</dbReference>
<sequence length="306" mass="34026">MGEIWTRRQLTAMGWSDTQIVRATESTIERLAHGVYGERDDDAPRWVKDRDRVRAAALTCDAVVSHESAAVLHGIPFLRPERKYVHFTIDRTSGGYRRRTLHVHARPLPAQHVVILDGVRVTSRCRTAVDAAMSGGLERAVIAFDAVRRVPRFAQPDDPAPLPLALLEECIAVLGRCRGAALARRALALSVECSESAGESLSRMQMLAAGLPMPRLQVPRVLGDELFYADFDWGTMTGEFDGRGKYGDEPADVDAAMAEEKRRHELFADAGIDVIRWRWRVLNANDGLRRLLLPAMVRNGIVRSVA</sequence>
<evidence type="ECO:0008006" key="3">
    <source>
        <dbReference type="Google" id="ProtNLM"/>
    </source>
</evidence>
<dbReference type="AlphaFoldDB" id="A0A3P8MBM4"/>
<dbReference type="OrthoDB" id="5517693at2"/>
<organism evidence="1 2">
    <name type="scientific">Tsukamurella paurometabola</name>
    <name type="common">Corynebacterium paurometabolum</name>
    <dbReference type="NCBI Taxonomy" id="2061"/>
    <lineage>
        <taxon>Bacteria</taxon>
        <taxon>Bacillati</taxon>
        <taxon>Actinomycetota</taxon>
        <taxon>Actinomycetes</taxon>
        <taxon>Mycobacteriales</taxon>
        <taxon>Tsukamurellaceae</taxon>
        <taxon>Tsukamurella</taxon>
    </lineage>
</organism>
<proteinExistence type="predicted"/>
<name>A0A3P8MBM4_TSUPA</name>
<gene>
    <name evidence="1" type="ORF">NCTC10741_02723</name>
</gene>
<reference evidence="1 2" key="1">
    <citation type="submission" date="2018-12" db="EMBL/GenBank/DDBJ databases">
        <authorList>
            <consortium name="Pathogen Informatics"/>
        </authorList>
    </citation>
    <scope>NUCLEOTIDE SEQUENCE [LARGE SCALE GENOMIC DNA]</scope>
    <source>
        <strain evidence="1 2">NCTC10741</strain>
    </source>
</reference>
<evidence type="ECO:0000313" key="2">
    <source>
        <dbReference type="Proteomes" id="UP000271626"/>
    </source>
</evidence>